<dbReference type="GO" id="GO:0072330">
    <property type="term" value="P:monocarboxylic acid biosynthetic process"/>
    <property type="evidence" value="ECO:0007669"/>
    <property type="project" value="UniProtKB-ARBA"/>
</dbReference>
<dbReference type="PANTHER" id="PTHR48081:SF8">
    <property type="entry name" value="ALPHA_BETA HYDROLASE FOLD-3 DOMAIN-CONTAINING PROTEIN-RELATED"/>
    <property type="match status" value="1"/>
</dbReference>
<evidence type="ECO:0000256" key="1">
    <source>
        <dbReference type="ARBA" id="ARBA00010515"/>
    </source>
</evidence>
<evidence type="ECO:0000313" key="4">
    <source>
        <dbReference type="EMBL" id="KAJ5596382.1"/>
    </source>
</evidence>
<gene>
    <name evidence="4" type="ORF">N7450_002840</name>
</gene>
<protein>
    <recommendedName>
        <fullName evidence="3">Alpha/beta hydrolase fold-3 domain-containing protein</fullName>
    </recommendedName>
</protein>
<dbReference type="InterPro" id="IPR050300">
    <property type="entry name" value="GDXG_lipolytic_enzyme"/>
</dbReference>
<dbReference type="Proteomes" id="UP001216150">
    <property type="component" value="Unassembled WGS sequence"/>
</dbReference>
<feature type="domain" description="Alpha/beta hydrolase fold-3" evidence="3">
    <location>
        <begin position="77"/>
        <end position="287"/>
    </location>
</feature>
<accession>A0AAD6GYI5</accession>
<dbReference type="PANTHER" id="PTHR48081">
    <property type="entry name" value="AB HYDROLASE SUPERFAMILY PROTEIN C4A8.06C"/>
    <property type="match status" value="1"/>
</dbReference>
<keyword evidence="5" id="KW-1185">Reference proteome</keyword>
<dbReference type="GO" id="GO:0017000">
    <property type="term" value="P:antibiotic biosynthetic process"/>
    <property type="evidence" value="ECO:0007669"/>
    <property type="project" value="UniProtKB-ARBA"/>
</dbReference>
<comment type="similarity">
    <text evidence="1">Belongs to the 'GDXG' lipolytic enzyme family.</text>
</comment>
<dbReference type="Pfam" id="PF07859">
    <property type="entry name" value="Abhydrolase_3"/>
    <property type="match status" value="1"/>
</dbReference>
<name>A0AAD6GYI5_9EURO</name>
<evidence type="ECO:0000259" key="3">
    <source>
        <dbReference type="Pfam" id="PF07859"/>
    </source>
</evidence>
<organism evidence="4 5">
    <name type="scientific">Penicillium hetheringtonii</name>
    <dbReference type="NCBI Taxonomy" id="911720"/>
    <lineage>
        <taxon>Eukaryota</taxon>
        <taxon>Fungi</taxon>
        <taxon>Dikarya</taxon>
        <taxon>Ascomycota</taxon>
        <taxon>Pezizomycotina</taxon>
        <taxon>Eurotiomycetes</taxon>
        <taxon>Eurotiomycetidae</taxon>
        <taxon>Eurotiales</taxon>
        <taxon>Aspergillaceae</taxon>
        <taxon>Penicillium</taxon>
    </lineage>
</organism>
<keyword evidence="2" id="KW-0378">Hydrolase</keyword>
<dbReference type="AlphaFoldDB" id="A0AAD6GYI5"/>
<comment type="caution">
    <text evidence="4">The sequence shown here is derived from an EMBL/GenBank/DDBJ whole genome shotgun (WGS) entry which is preliminary data.</text>
</comment>
<dbReference type="EMBL" id="JAQJAC010000002">
    <property type="protein sequence ID" value="KAJ5596382.1"/>
    <property type="molecule type" value="Genomic_DNA"/>
</dbReference>
<dbReference type="GO" id="GO:0016787">
    <property type="term" value="F:hydrolase activity"/>
    <property type="evidence" value="ECO:0007669"/>
    <property type="project" value="UniProtKB-KW"/>
</dbReference>
<dbReference type="Gene3D" id="3.40.50.1820">
    <property type="entry name" value="alpha/beta hydrolase"/>
    <property type="match status" value="1"/>
</dbReference>
<dbReference type="InterPro" id="IPR013094">
    <property type="entry name" value="AB_hydrolase_3"/>
</dbReference>
<sequence length="351" mass="39060">MHYLDPQNASFAAAIANAPAPHQLGYVKGREALEVLQKHDPAPDILTEIFEVPGVYGPTSVAMVKSRSLARQRLPMIFYLHGGGWILGSPTSFAPLLEDLARRTGTVIVFPYYTPAPDKQFPFQFEQVYEVLDYMVRHGGDHNLLVQSIALAGDSAGGHMAIAMVQMSLERGLRAEITHMVLFYPVTDVHKKSESYETFKDGPFLLADTMDWMIDAFLPERKDRETALASPLSFLSDKILSKFPPTTIFLSAVDPLLDEGIEFGQRLQKAGVDAAVIKAEGQMHAFVLLKALQNSPTPRAVMELAALRLRGALLLGHDHLELYTFPKLWHFISRRCDGPSRSRRLTSIHPV</sequence>
<evidence type="ECO:0000256" key="2">
    <source>
        <dbReference type="ARBA" id="ARBA00022801"/>
    </source>
</evidence>
<dbReference type="InterPro" id="IPR002168">
    <property type="entry name" value="Lipase_GDXG_HIS_AS"/>
</dbReference>
<evidence type="ECO:0000313" key="5">
    <source>
        <dbReference type="Proteomes" id="UP001216150"/>
    </source>
</evidence>
<proteinExistence type="inferred from homology"/>
<dbReference type="SUPFAM" id="SSF53474">
    <property type="entry name" value="alpha/beta-Hydrolases"/>
    <property type="match status" value="1"/>
</dbReference>
<dbReference type="InterPro" id="IPR029058">
    <property type="entry name" value="AB_hydrolase_fold"/>
</dbReference>
<dbReference type="PROSITE" id="PS01173">
    <property type="entry name" value="LIPASE_GDXG_HIS"/>
    <property type="match status" value="1"/>
</dbReference>
<reference evidence="4 5" key="1">
    <citation type="journal article" date="2023" name="IMA Fungus">
        <title>Comparative genomic study of the Penicillium genus elucidates a diverse pangenome and 15 lateral gene transfer events.</title>
        <authorList>
            <person name="Petersen C."/>
            <person name="Sorensen T."/>
            <person name="Nielsen M.R."/>
            <person name="Sondergaard T.E."/>
            <person name="Sorensen J.L."/>
            <person name="Fitzpatrick D.A."/>
            <person name="Frisvad J.C."/>
            <person name="Nielsen K.L."/>
        </authorList>
    </citation>
    <scope>NUCLEOTIDE SEQUENCE [LARGE SCALE GENOMIC DNA]</scope>
    <source>
        <strain evidence="4 5">IBT 29057</strain>
    </source>
</reference>